<organism evidence="1 2">
    <name type="scientific">Racocetra persica</name>
    <dbReference type="NCBI Taxonomy" id="160502"/>
    <lineage>
        <taxon>Eukaryota</taxon>
        <taxon>Fungi</taxon>
        <taxon>Fungi incertae sedis</taxon>
        <taxon>Mucoromycota</taxon>
        <taxon>Glomeromycotina</taxon>
        <taxon>Glomeromycetes</taxon>
        <taxon>Diversisporales</taxon>
        <taxon>Gigasporaceae</taxon>
        <taxon>Racocetra</taxon>
    </lineage>
</organism>
<keyword evidence="2" id="KW-1185">Reference proteome</keyword>
<accession>A0ACA9R9U5</accession>
<evidence type="ECO:0000313" key="2">
    <source>
        <dbReference type="Proteomes" id="UP000789920"/>
    </source>
</evidence>
<dbReference type="Proteomes" id="UP000789920">
    <property type="component" value="Unassembled WGS sequence"/>
</dbReference>
<sequence>SARKKDDSVKLWRETLDGISFVGVALKDASGIPRYFHLSQAEIPFTKNTHGV</sequence>
<comment type="caution">
    <text evidence="1">The sequence shown here is derived from an EMBL/GenBank/DDBJ whole genome shotgun (WGS) entry which is preliminary data.</text>
</comment>
<evidence type="ECO:0000313" key="1">
    <source>
        <dbReference type="EMBL" id="CAG8783020.1"/>
    </source>
</evidence>
<name>A0ACA9R9U5_9GLOM</name>
<reference evidence="1" key="1">
    <citation type="submission" date="2021-06" db="EMBL/GenBank/DDBJ databases">
        <authorList>
            <person name="Kallberg Y."/>
            <person name="Tangrot J."/>
            <person name="Rosling A."/>
        </authorList>
    </citation>
    <scope>NUCLEOTIDE SEQUENCE</scope>
    <source>
        <strain evidence="1">MA461A</strain>
    </source>
</reference>
<dbReference type="EMBL" id="CAJVQC010046445">
    <property type="protein sequence ID" value="CAG8783020.1"/>
    <property type="molecule type" value="Genomic_DNA"/>
</dbReference>
<feature type="non-terminal residue" evidence="1">
    <location>
        <position position="1"/>
    </location>
</feature>
<proteinExistence type="predicted"/>
<protein>
    <submittedName>
        <fullName evidence="1">32098_t:CDS:1</fullName>
    </submittedName>
</protein>
<gene>
    <name evidence="1" type="ORF">RPERSI_LOCUS17884</name>
</gene>